<evidence type="ECO:0000256" key="1">
    <source>
        <dbReference type="ARBA" id="ARBA00005046"/>
    </source>
</evidence>
<evidence type="ECO:0000313" key="18">
    <source>
        <dbReference type="Proteomes" id="UP001160758"/>
    </source>
</evidence>
<comment type="subunit">
    <text evidence="8">Homodimer. Forms a stable heterotetrameric complex of 2 MoeB and 2 MoaD during adenylation of MoaD.</text>
</comment>
<dbReference type="Proteomes" id="UP001160758">
    <property type="component" value="Unassembled WGS sequence"/>
</dbReference>
<comment type="similarity">
    <text evidence="2">Belongs to the HesA/MoeB/ThiF family.</text>
</comment>
<dbReference type="EMBL" id="JAOCFT010000001">
    <property type="protein sequence ID" value="MDH1897489.1"/>
    <property type="molecule type" value="Genomic_DNA"/>
</dbReference>
<dbReference type="GO" id="GO:0008146">
    <property type="term" value="F:sulfotransferase activity"/>
    <property type="evidence" value="ECO:0007669"/>
    <property type="project" value="TreeGrafter"/>
</dbReference>
<dbReference type="EMBL" id="BPNI01000056">
    <property type="protein sequence ID" value="GJA41910.1"/>
    <property type="molecule type" value="Genomic_DNA"/>
</dbReference>
<comment type="function">
    <text evidence="7">Catalyzes the adenylation by ATP of the carboxyl group of the C-terminal glycine of sulfur carrier protein MoaD.</text>
</comment>
<dbReference type="GO" id="GO:0005829">
    <property type="term" value="C:cytosol"/>
    <property type="evidence" value="ECO:0007669"/>
    <property type="project" value="TreeGrafter"/>
</dbReference>
<evidence type="ECO:0000313" key="17">
    <source>
        <dbReference type="EMBL" id="MDH1897489.1"/>
    </source>
</evidence>
<evidence type="ECO:0000256" key="12">
    <source>
        <dbReference type="ARBA" id="ARBA00075328"/>
    </source>
</evidence>
<evidence type="ECO:0000313" key="16">
    <source>
        <dbReference type="EMBL" id="GJA41910.1"/>
    </source>
</evidence>
<dbReference type="EC" id="2.7.7.80" evidence="9"/>
<proteinExistence type="inferred from homology"/>
<dbReference type="GO" id="GO:0006777">
    <property type="term" value="P:Mo-molybdopterin cofactor biosynthetic process"/>
    <property type="evidence" value="ECO:0007669"/>
    <property type="project" value="InterPro"/>
</dbReference>
<dbReference type="InterPro" id="IPR035985">
    <property type="entry name" value="Ubiquitin-activating_enz"/>
</dbReference>
<keyword evidence="4" id="KW-0547">Nucleotide-binding</keyword>
<dbReference type="InterPro" id="IPR000594">
    <property type="entry name" value="ThiF_NAD_FAD-bd"/>
</dbReference>
<dbReference type="SUPFAM" id="SSF69572">
    <property type="entry name" value="Activating enzymes of the ubiquitin-like proteins"/>
    <property type="match status" value="1"/>
</dbReference>
<dbReference type="PANTHER" id="PTHR10953:SF194">
    <property type="entry name" value="MOLYBDOPTERIN-SYNTHASE ADENYLYLTRANSFERASE"/>
    <property type="match status" value="1"/>
</dbReference>
<dbReference type="InterPro" id="IPR045886">
    <property type="entry name" value="ThiF/MoeB/HesA"/>
</dbReference>
<keyword evidence="17" id="KW-0548">Nucleotidyltransferase</keyword>
<organism evidence="17 18">
    <name type="scientific">Aeromonas caviae</name>
    <name type="common">Aeromonas punctata</name>
    <dbReference type="NCBI Taxonomy" id="648"/>
    <lineage>
        <taxon>Bacteria</taxon>
        <taxon>Pseudomonadati</taxon>
        <taxon>Pseudomonadota</taxon>
        <taxon>Gammaproteobacteria</taxon>
        <taxon>Aeromonadales</taxon>
        <taxon>Aeromonadaceae</taxon>
        <taxon>Aeromonas</taxon>
    </lineage>
</organism>
<accession>A0A3S5WXL0</accession>
<sequence length="251" mass="27088">MSEILSDAELLRYNRQIVLKSFDFEGQEALKQSRVLVIGAGGLGCAASQYLAVAGVGHLTLVDFDRVELSNLQRQVLHSDERIGQLKVESAATSLRALTPWLEVETHAALADEALLDALLPGHQLVLDCTDNVAIRNLLNQRARQHKVPLVSGAAIRLEGQLCSFTWQEDEPCYACLSTLFGDQALTCVEAGVLAPVVGLVGSLQALEAIKLLAGMGKSYSGRLLMIDGLGGSFRELKLPKRPDCPVCSRP</sequence>
<evidence type="ECO:0000256" key="11">
    <source>
        <dbReference type="ARBA" id="ARBA00075110"/>
    </source>
</evidence>
<evidence type="ECO:0000256" key="13">
    <source>
        <dbReference type="ARBA" id="ARBA00078531"/>
    </source>
</evidence>
<dbReference type="GO" id="GO:0005524">
    <property type="term" value="F:ATP binding"/>
    <property type="evidence" value="ECO:0007669"/>
    <property type="project" value="UniProtKB-KW"/>
</dbReference>
<reference evidence="17" key="3">
    <citation type="submission" date="2022-09" db="EMBL/GenBank/DDBJ databases">
        <title>Intensive care unit water sources are persistently colonized with multi-drug resistant bacteria and are the site of extensive horizontal gene transfer of antibiotic resistance genes.</title>
        <authorList>
            <person name="Diorio-Toth L."/>
        </authorList>
    </citation>
    <scope>NUCLEOTIDE SEQUENCE</scope>
    <source>
        <strain evidence="17">GD03796</strain>
    </source>
</reference>
<evidence type="ECO:0000256" key="4">
    <source>
        <dbReference type="ARBA" id="ARBA00022741"/>
    </source>
</evidence>
<keyword evidence="3 17" id="KW-0808">Transferase</keyword>
<dbReference type="InterPro" id="IPR012730">
    <property type="entry name" value="Mopterin_Synthase_Sase_MoeB"/>
</dbReference>
<comment type="catalytic activity">
    <reaction evidence="6">
        <text>[molybdopterin-synthase sulfur-carrier protein]-C-terminal Gly-Gly + ATP + H(+) = [molybdopterin-synthase sulfur-carrier protein]-C-terminal Gly-Gly-AMP + diphosphate</text>
        <dbReference type="Rhea" id="RHEA:43616"/>
        <dbReference type="Rhea" id="RHEA-COMP:12159"/>
        <dbReference type="Rhea" id="RHEA-COMP:12202"/>
        <dbReference type="ChEBI" id="CHEBI:15378"/>
        <dbReference type="ChEBI" id="CHEBI:30616"/>
        <dbReference type="ChEBI" id="CHEBI:33019"/>
        <dbReference type="ChEBI" id="CHEBI:90618"/>
        <dbReference type="ChEBI" id="CHEBI:90778"/>
        <dbReference type="EC" id="2.7.7.80"/>
    </reaction>
</comment>
<dbReference type="Pfam" id="PF00899">
    <property type="entry name" value="ThiF"/>
    <property type="match status" value="1"/>
</dbReference>
<protein>
    <recommendedName>
        <fullName evidence="10">Molybdopterin-synthase adenylyltransferase</fullName>
        <ecNumber evidence="9">2.7.7.80</ecNumber>
    </recommendedName>
    <alternativeName>
        <fullName evidence="13">MoaD protein adenylase</fullName>
    </alternativeName>
    <alternativeName>
        <fullName evidence="11">Molybdopterin-converting factor subunit 1 adenylase</fullName>
    </alternativeName>
    <alternativeName>
        <fullName evidence="12">Sulfur carrier protein MoaD adenylyltransferase</fullName>
    </alternativeName>
</protein>
<evidence type="ECO:0000256" key="5">
    <source>
        <dbReference type="ARBA" id="ARBA00022840"/>
    </source>
</evidence>
<dbReference type="Gene3D" id="3.40.50.720">
    <property type="entry name" value="NAD(P)-binding Rossmann-like Domain"/>
    <property type="match status" value="1"/>
</dbReference>
<evidence type="ECO:0000256" key="10">
    <source>
        <dbReference type="ARBA" id="ARBA00073635"/>
    </source>
</evidence>
<dbReference type="FunFam" id="3.40.50.720:FF:000033">
    <property type="entry name" value="Adenylyltransferase and sulfurtransferase MOCS3"/>
    <property type="match status" value="1"/>
</dbReference>
<evidence type="ECO:0000256" key="6">
    <source>
        <dbReference type="ARBA" id="ARBA00052218"/>
    </source>
</evidence>
<evidence type="ECO:0000256" key="2">
    <source>
        <dbReference type="ARBA" id="ARBA00009919"/>
    </source>
</evidence>
<dbReference type="GO" id="GO:0004792">
    <property type="term" value="F:thiosulfate-cyanide sulfurtransferase activity"/>
    <property type="evidence" value="ECO:0007669"/>
    <property type="project" value="TreeGrafter"/>
</dbReference>
<dbReference type="CDD" id="cd00757">
    <property type="entry name" value="ThiF_MoeB_HesA_family"/>
    <property type="match status" value="1"/>
</dbReference>
<comment type="pathway">
    <text evidence="1">Cofactor biosynthesis; molybdopterin biosynthesis.</text>
</comment>
<dbReference type="Proteomes" id="UP000266778">
    <property type="component" value="Chromosome"/>
</dbReference>
<dbReference type="RefSeq" id="WP_109112507.1">
    <property type="nucleotide sequence ID" value="NZ_BPNG01000052.1"/>
</dbReference>
<reference evidence="15" key="1">
    <citation type="journal article" date="2019" name="J Environ">
        <title>Genetic characterization and potential molecular dissemination mechanism of tet (31) gene in Aeromonas caviae from an oxytetracycline wastewater treatment system.</title>
        <authorList>
            <person name="Shi Y."/>
            <person name="Tian Z."/>
            <person name="Leclercq S.O."/>
            <person name="Zhang H."/>
            <person name="Yang M."/>
            <person name="Zhang Y."/>
        </authorList>
    </citation>
    <scope>NUCLEOTIDE SEQUENCE</scope>
    <source>
        <strain evidence="15">T25-39</strain>
    </source>
</reference>
<dbReference type="NCBIfam" id="TIGR02355">
    <property type="entry name" value="moeB"/>
    <property type="match status" value="1"/>
</dbReference>
<dbReference type="PANTHER" id="PTHR10953">
    <property type="entry name" value="UBIQUITIN-ACTIVATING ENZYME E1"/>
    <property type="match status" value="1"/>
</dbReference>
<gene>
    <name evidence="17" type="primary">moeB</name>
    <name evidence="15" type="ORF">C1C91_00970</name>
    <name evidence="16" type="ORF">KAM343_27060</name>
    <name evidence="17" type="ORF">N5I07_07915</name>
</gene>
<dbReference type="NCBIfam" id="NF004281">
    <property type="entry name" value="PRK05690.1"/>
    <property type="match status" value="1"/>
</dbReference>
<dbReference type="EMBL" id="CP025706">
    <property type="protein sequence ID" value="AXB03806.1"/>
    <property type="molecule type" value="Genomic_DNA"/>
</dbReference>
<evidence type="ECO:0000256" key="8">
    <source>
        <dbReference type="ARBA" id="ARBA00063809"/>
    </source>
</evidence>
<dbReference type="AlphaFoldDB" id="A0A3S5WXL0"/>
<keyword evidence="5" id="KW-0067">ATP-binding</keyword>
<reference evidence="16" key="2">
    <citation type="submission" date="2021-07" db="EMBL/GenBank/DDBJ databases">
        <title>Draft genome sequence of carbapenem-resistant Aeromonas spp. in Japan.</title>
        <authorList>
            <person name="Maehana S."/>
            <person name="Suzuki M."/>
            <person name="Kitasato H."/>
        </authorList>
    </citation>
    <scope>NUCLEOTIDE SEQUENCE</scope>
    <source>
        <strain evidence="16">KAM343</strain>
    </source>
</reference>
<evidence type="ECO:0000256" key="9">
    <source>
        <dbReference type="ARBA" id="ARBA00066884"/>
    </source>
</evidence>
<evidence type="ECO:0000256" key="3">
    <source>
        <dbReference type="ARBA" id="ARBA00022679"/>
    </source>
</evidence>
<evidence type="ECO:0000259" key="14">
    <source>
        <dbReference type="Pfam" id="PF00899"/>
    </source>
</evidence>
<dbReference type="GO" id="GO:0008641">
    <property type="term" value="F:ubiquitin-like modifier activating enzyme activity"/>
    <property type="evidence" value="ECO:0007669"/>
    <property type="project" value="InterPro"/>
</dbReference>
<evidence type="ECO:0000256" key="7">
    <source>
        <dbReference type="ARBA" id="ARBA00055169"/>
    </source>
</evidence>
<dbReference type="Proteomes" id="UP000886939">
    <property type="component" value="Unassembled WGS sequence"/>
</dbReference>
<name>A0A3S5WXL0_AERCA</name>
<feature type="domain" description="THIF-type NAD/FAD binding fold" evidence="14">
    <location>
        <begin position="13"/>
        <end position="247"/>
    </location>
</feature>
<evidence type="ECO:0000313" key="15">
    <source>
        <dbReference type="EMBL" id="AXB03806.1"/>
    </source>
</evidence>
<dbReference type="GO" id="GO:0061605">
    <property type="term" value="F:molybdopterin-synthase adenylyltransferase activity"/>
    <property type="evidence" value="ECO:0007669"/>
    <property type="project" value="UniProtKB-EC"/>
</dbReference>